<reference evidence="2" key="1">
    <citation type="submission" date="2016-11" db="UniProtKB">
        <authorList>
            <consortium name="WormBaseParasite"/>
        </authorList>
    </citation>
    <scope>IDENTIFICATION</scope>
</reference>
<sequence length="112" mass="12864">MCDRWKRRRGDGRASRSISRLVDMEADSVLRRSLRRINPFRNKLFRLPATPRLSRNRKIRNGEDVVTEWNFERASFRSIGKGANGFISGGLDFSSVDTISLPGNSKVYISIF</sequence>
<dbReference type="Proteomes" id="UP000095283">
    <property type="component" value="Unplaced"/>
</dbReference>
<keyword evidence="1" id="KW-1185">Reference proteome</keyword>
<organism evidence="1 2">
    <name type="scientific">Heterorhabditis bacteriophora</name>
    <name type="common">Entomopathogenic nematode worm</name>
    <dbReference type="NCBI Taxonomy" id="37862"/>
    <lineage>
        <taxon>Eukaryota</taxon>
        <taxon>Metazoa</taxon>
        <taxon>Ecdysozoa</taxon>
        <taxon>Nematoda</taxon>
        <taxon>Chromadorea</taxon>
        <taxon>Rhabditida</taxon>
        <taxon>Rhabditina</taxon>
        <taxon>Rhabditomorpha</taxon>
        <taxon>Strongyloidea</taxon>
        <taxon>Heterorhabditidae</taxon>
        <taxon>Heterorhabditis</taxon>
    </lineage>
</organism>
<protein>
    <submittedName>
        <fullName evidence="2">Coat protein</fullName>
    </submittedName>
</protein>
<dbReference type="WBParaSite" id="Hba_05571">
    <property type="protein sequence ID" value="Hba_05571"/>
    <property type="gene ID" value="Hba_05571"/>
</dbReference>
<name>A0A1I7WKJ5_HETBA</name>
<dbReference type="AlphaFoldDB" id="A0A1I7WKJ5"/>
<evidence type="ECO:0000313" key="1">
    <source>
        <dbReference type="Proteomes" id="UP000095283"/>
    </source>
</evidence>
<evidence type="ECO:0000313" key="2">
    <source>
        <dbReference type="WBParaSite" id="Hba_05571"/>
    </source>
</evidence>
<accession>A0A1I7WKJ5</accession>
<proteinExistence type="predicted"/>